<feature type="transmembrane region" description="Helical" evidence="1">
    <location>
        <begin position="148"/>
        <end position="169"/>
    </location>
</feature>
<evidence type="ECO:0000313" key="3">
    <source>
        <dbReference type="Proteomes" id="UP000187209"/>
    </source>
</evidence>
<feature type="transmembrane region" description="Helical" evidence="1">
    <location>
        <begin position="116"/>
        <end position="136"/>
    </location>
</feature>
<dbReference type="PROSITE" id="PS51257">
    <property type="entry name" value="PROKAR_LIPOPROTEIN"/>
    <property type="match status" value="1"/>
</dbReference>
<protein>
    <recommendedName>
        <fullName evidence="4">THH1/TOM1/TOM3 domain-containing protein</fullName>
    </recommendedName>
</protein>
<feature type="transmembrane region" description="Helical" evidence="1">
    <location>
        <begin position="229"/>
        <end position="255"/>
    </location>
</feature>
<dbReference type="AlphaFoldDB" id="A0A1R2CVA8"/>
<gene>
    <name evidence="2" type="ORF">SteCoe_4257</name>
</gene>
<dbReference type="EMBL" id="MPUH01000052">
    <property type="protein sequence ID" value="OMJ92915.1"/>
    <property type="molecule type" value="Genomic_DNA"/>
</dbReference>
<evidence type="ECO:0008006" key="4">
    <source>
        <dbReference type="Google" id="ProtNLM"/>
    </source>
</evidence>
<evidence type="ECO:0000256" key="1">
    <source>
        <dbReference type="SAM" id="Phobius"/>
    </source>
</evidence>
<sequence length="264" mass="30472">MGDCVKDLGEIWCYASVGLGSFSCIYLAISIYMIVKHLEMFKTGWSSLMIVLYVQTLEALVMALHYLLIGFEFDMLFVLQEILLMVLVTVIFYFFTSEIGKIIERQSFSKKISIPLVIFNVVYTIIIIVASIVFLVKDEQFFTCNIWIWLFSSISGISMSLVLFSLGIYMNKEIMKMSIYSSSQVSKPRLKQLWFFNIVMVISFTIMLIDSIIKDTEMTTCIDYSSNTVVSIFLFVIIRLATHYTAMTFVIYIFWPSKVKVKCI</sequence>
<organism evidence="2 3">
    <name type="scientific">Stentor coeruleus</name>
    <dbReference type="NCBI Taxonomy" id="5963"/>
    <lineage>
        <taxon>Eukaryota</taxon>
        <taxon>Sar</taxon>
        <taxon>Alveolata</taxon>
        <taxon>Ciliophora</taxon>
        <taxon>Postciliodesmatophora</taxon>
        <taxon>Heterotrichea</taxon>
        <taxon>Heterotrichida</taxon>
        <taxon>Stentoridae</taxon>
        <taxon>Stentor</taxon>
    </lineage>
</organism>
<feature type="transmembrane region" description="Helical" evidence="1">
    <location>
        <begin position="75"/>
        <end position="95"/>
    </location>
</feature>
<keyword evidence="1" id="KW-0812">Transmembrane</keyword>
<proteinExistence type="predicted"/>
<keyword evidence="1" id="KW-0472">Membrane</keyword>
<keyword evidence="3" id="KW-1185">Reference proteome</keyword>
<reference evidence="2 3" key="1">
    <citation type="submission" date="2016-11" db="EMBL/GenBank/DDBJ databases">
        <title>The macronuclear genome of Stentor coeruleus: a giant cell with tiny introns.</title>
        <authorList>
            <person name="Slabodnick M."/>
            <person name="Ruby J.G."/>
            <person name="Reiff S.B."/>
            <person name="Swart E.C."/>
            <person name="Gosai S."/>
            <person name="Prabakaran S."/>
            <person name="Witkowska E."/>
            <person name="Larue G.E."/>
            <person name="Fisher S."/>
            <person name="Freeman R.M."/>
            <person name="Gunawardena J."/>
            <person name="Chu W."/>
            <person name="Stover N.A."/>
            <person name="Gregory B.D."/>
            <person name="Nowacki M."/>
            <person name="Derisi J."/>
            <person name="Roy S.W."/>
            <person name="Marshall W.F."/>
            <person name="Sood P."/>
        </authorList>
    </citation>
    <scope>NUCLEOTIDE SEQUENCE [LARGE SCALE GENOMIC DNA]</scope>
    <source>
        <strain evidence="2">WM001</strain>
    </source>
</reference>
<accession>A0A1R2CVA8</accession>
<feature type="transmembrane region" description="Helical" evidence="1">
    <location>
        <begin position="47"/>
        <end position="69"/>
    </location>
</feature>
<feature type="transmembrane region" description="Helical" evidence="1">
    <location>
        <begin position="190"/>
        <end position="209"/>
    </location>
</feature>
<evidence type="ECO:0000313" key="2">
    <source>
        <dbReference type="EMBL" id="OMJ92915.1"/>
    </source>
</evidence>
<comment type="caution">
    <text evidence="2">The sequence shown here is derived from an EMBL/GenBank/DDBJ whole genome shotgun (WGS) entry which is preliminary data.</text>
</comment>
<feature type="transmembrane region" description="Helical" evidence="1">
    <location>
        <begin position="12"/>
        <end position="35"/>
    </location>
</feature>
<name>A0A1R2CVA8_9CILI</name>
<keyword evidence="1" id="KW-1133">Transmembrane helix</keyword>
<dbReference type="Proteomes" id="UP000187209">
    <property type="component" value="Unassembled WGS sequence"/>
</dbReference>